<dbReference type="Pfam" id="PF14031">
    <property type="entry name" value="D-ser_dehydrat"/>
    <property type="match status" value="1"/>
</dbReference>
<evidence type="ECO:0000256" key="1">
    <source>
        <dbReference type="ARBA" id="ARBA00005323"/>
    </source>
</evidence>
<dbReference type="GO" id="GO:0036088">
    <property type="term" value="P:D-serine catabolic process"/>
    <property type="evidence" value="ECO:0007669"/>
    <property type="project" value="TreeGrafter"/>
</dbReference>
<sequence length="366" mass="39099">MMTPSIPTPSLVLDAVIVRRNIDAMARYTAEHQLGLRPHSKTHKSTKLGQMQRDAGAIGLTVAKAGEAAIMAEVADDLLLAYPIVDEHRAQRIAELAGKVTVRVALDSTLAAEVMAHAAQAVGGEIGILVDRDVGFHRTGVQSAEEALAIAQLVERTKGVRLDGIMFYPGHLARKEMAEEAYVGALRGVDAILEETVEGWRKNGLEARIISGGTSPTALDSHLIKHQTEIRPGTYIFQDMNGVHGGYASIDDCAARVHATVVSTAVPGQVVIDAGSKVLTSDRCGPAPESGHGLIVEYPDAKIAKLSEEHGQVDVGKSSDVPKVGERVTIIPNHICPCVNLQDAIWWCDEGHPPERVPVEARGMVV</sequence>
<dbReference type="KEGG" id="knv:Pan216_30540"/>
<dbReference type="AlphaFoldDB" id="A0A518B5D0"/>
<accession>A0A518B5D0</accession>
<dbReference type="InterPro" id="IPR001608">
    <property type="entry name" value="Ala_racemase_N"/>
</dbReference>
<keyword evidence="2 4" id="KW-0456">Lyase</keyword>
<gene>
    <name evidence="4" type="ORF">Pan216_30540</name>
</gene>
<dbReference type="InterPro" id="IPR026956">
    <property type="entry name" value="D-ser_dehydrat-like_dom"/>
</dbReference>
<dbReference type="RefSeq" id="WP_145258762.1">
    <property type="nucleotide sequence ID" value="NZ_CP036279.1"/>
</dbReference>
<dbReference type="Proteomes" id="UP000317093">
    <property type="component" value="Chromosome"/>
</dbReference>
<organism evidence="4 5">
    <name type="scientific">Kolteria novifilia</name>
    <dbReference type="NCBI Taxonomy" id="2527975"/>
    <lineage>
        <taxon>Bacteria</taxon>
        <taxon>Pseudomonadati</taxon>
        <taxon>Planctomycetota</taxon>
        <taxon>Planctomycetia</taxon>
        <taxon>Kolteriales</taxon>
        <taxon>Kolteriaceae</taxon>
        <taxon>Kolteria</taxon>
    </lineage>
</organism>
<dbReference type="Pfam" id="PF01168">
    <property type="entry name" value="Ala_racemase_N"/>
    <property type="match status" value="1"/>
</dbReference>
<evidence type="ECO:0000256" key="2">
    <source>
        <dbReference type="ARBA" id="ARBA00023239"/>
    </source>
</evidence>
<proteinExistence type="inferred from homology"/>
<dbReference type="EMBL" id="CP036279">
    <property type="protein sequence ID" value="QDU62187.1"/>
    <property type="molecule type" value="Genomic_DNA"/>
</dbReference>
<dbReference type="Gene3D" id="3.20.20.10">
    <property type="entry name" value="Alanine racemase"/>
    <property type="match status" value="1"/>
</dbReference>
<dbReference type="EC" id="4.1.2.42" evidence="4"/>
<dbReference type="PANTHER" id="PTHR28004:SF2">
    <property type="entry name" value="D-SERINE DEHYDRATASE"/>
    <property type="match status" value="1"/>
</dbReference>
<dbReference type="InterPro" id="IPR029066">
    <property type="entry name" value="PLP-binding_barrel"/>
</dbReference>
<dbReference type="SUPFAM" id="SSF51419">
    <property type="entry name" value="PLP-binding barrel"/>
    <property type="match status" value="1"/>
</dbReference>
<keyword evidence="5" id="KW-1185">Reference proteome</keyword>
<comment type="similarity">
    <text evidence="1">Belongs to the DSD1 family.</text>
</comment>
<dbReference type="InterPro" id="IPR051466">
    <property type="entry name" value="D-amino_acid_metab_enzyme"/>
</dbReference>
<evidence type="ECO:0000259" key="3">
    <source>
        <dbReference type="SMART" id="SM01119"/>
    </source>
</evidence>
<feature type="domain" description="D-serine dehydratase-like" evidence="3">
    <location>
        <begin position="254"/>
        <end position="349"/>
    </location>
</feature>
<dbReference type="InterPro" id="IPR042208">
    <property type="entry name" value="D-ser_dehydrat-like_sf"/>
</dbReference>
<name>A0A518B5D0_9BACT</name>
<dbReference type="OrthoDB" id="9788869at2"/>
<evidence type="ECO:0000313" key="4">
    <source>
        <dbReference type="EMBL" id="QDU62187.1"/>
    </source>
</evidence>
<dbReference type="Gene3D" id="2.40.37.20">
    <property type="entry name" value="D-serine dehydratase-like domain"/>
    <property type="match status" value="1"/>
</dbReference>
<dbReference type="GO" id="GO:0008721">
    <property type="term" value="F:D-serine ammonia-lyase activity"/>
    <property type="evidence" value="ECO:0007669"/>
    <property type="project" value="TreeGrafter"/>
</dbReference>
<reference evidence="4 5" key="1">
    <citation type="submission" date="2019-02" db="EMBL/GenBank/DDBJ databases">
        <title>Deep-cultivation of Planctomycetes and their phenomic and genomic characterization uncovers novel biology.</title>
        <authorList>
            <person name="Wiegand S."/>
            <person name="Jogler M."/>
            <person name="Boedeker C."/>
            <person name="Pinto D."/>
            <person name="Vollmers J."/>
            <person name="Rivas-Marin E."/>
            <person name="Kohn T."/>
            <person name="Peeters S.H."/>
            <person name="Heuer A."/>
            <person name="Rast P."/>
            <person name="Oberbeckmann S."/>
            <person name="Bunk B."/>
            <person name="Jeske O."/>
            <person name="Meyerdierks A."/>
            <person name="Storesund J.E."/>
            <person name="Kallscheuer N."/>
            <person name="Luecker S."/>
            <person name="Lage O.M."/>
            <person name="Pohl T."/>
            <person name="Merkel B.J."/>
            <person name="Hornburger P."/>
            <person name="Mueller R.-W."/>
            <person name="Bruemmer F."/>
            <person name="Labrenz M."/>
            <person name="Spormann A.M."/>
            <person name="Op den Camp H."/>
            <person name="Overmann J."/>
            <person name="Amann R."/>
            <person name="Jetten M.S.M."/>
            <person name="Mascher T."/>
            <person name="Medema M.H."/>
            <person name="Devos D.P."/>
            <person name="Kaster A.-K."/>
            <person name="Ovreas L."/>
            <person name="Rohde M."/>
            <person name="Galperin M.Y."/>
            <person name="Jogler C."/>
        </authorList>
    </citation>
    <scope>NUCLEOTIDE SEQUENCE [LARGE SCALE GENOMIC DNA]</scope>
    <source>
        <strain evidence="4 5">Pan216</strain>
    </source>
</reference>
<protein>
    <submittedName>
        <fullName evidence="4">D-threonine aldolase</fullName>
        <ecNumber evidence="4">4.1.2.42</ecNumber>
    </submittedName>
</protein>
<dbReference type="SMART" id="SM01119">
    <property type="entry name" value="D-ser_dehydrat"/>
    <property type="match status" value="1"/>
</dbReference>
<dbReference type="PANTHER" id="PTHR28004">
    <property type="entry name" value="ZGC:162816-RELATED"/>
    <property type="match status" value="1"/>
</dbReference>
<evidence type="ECO:0000313" key="5">
    <source>
        <dbReference type="Proteomes" id="UP000317093"/>
    </source>
</evidence>
<dbReference type="GO" id="GO:0043876">
    <property type="term" value="F:D-threonine aldolase activity"/>
    <property type="evidence" value="ECO:0007669"/>
    <property type="project" value="UniProtKB-EC"/>
</dbReference>